<dbReference type="PANTHER" id="PTHR47683:SF4">
    <property type="entry name" value="PSEUDOURIDINE SYNTHASE"/>
    <property type="match status" value="1"/>
</dbReference>
<evidence type="ECO:0000313" key="8">
    <source>
        <dbReference type="Proteomes" id="UP000474024"/>
    </source>
</evidence>
<dbReference type="AlphaFoldDB" id="A0A6L5YTS8"/>
<proteinExistence type="inferred from homology"/>
<protein>
    <recommendedName>
        <fullName evidence="5">Pseudouridine synthase</fullName>
        <ecNumber evidence="5">5.4.99.-</ecNumber>
    </recommendedName>
</protein>
<dbReference type="Gene3D" id="3.10.290.10">
    <property type="entry name" value="RNA-binding S4 domain"/>
    <property type="match status" value="1"/>
</dbReference>
<dbReference type="CDD" id="cd02553">
    <property type="entry name" value="PseudoU_synth_RsuA"/>
    <property type="match status" value="1"/>
</dbReference>
<dbReference type="PROSITE" id="PS50889">
    <property type="entry name" value="S4"/>
    <property type="match status" value="1"/>
</dbReference>
<keyword evidence="3 5" id="KW-0413">Isomerase</keyword>
<dbReference type="InterPro" id="IPR042092">
    <property type="entry name" value="PsdUridine_s_RsuA/RluB/E/F_cat"/>
</dbReference>
<feature type="domain" description="RNA-binding S4" evidence="6">
    <location>
        <begin position="2"/>
        <end position="62"/>
    </location>
</feature>
<dbReference type="InterPro" id="IPR036986">
    <property type="entry name" value="S4_RNA-bd_sf"/>
</dbReference>
<dbReference type="RefSeq" id="WP_154430746.1">
    <property type="nucleotide sequence ID" value="NZ_VUNI01000026.1"/>
</dbReference>
<dbReference type="GO" id="GO:0120159">
    <property type="term" value="F:rRNA pseudouridine synthase activity"/>
    <property type="evidence" value="ECO:0007669"/>
    <property type="project" value="UniProtKB-ARBA"/>
</dbReference>
<dbReference type="NCBIfam" id="TIGR00093">
    <property type="entry name" value="pseudouridine synthase"/>
    <property type="match status" value="1"/>
</dbReference>
<organism evidence="7 8">
    <name type="scientific">Roseburia porci</name>
    <dbReference type="NCBI Taxonomy" id="2605790"/>
    <lineage>
        <taxon>Bacteria</taxon>
        <taxon>Bacillati</taxon>
        <taxon>Bacillota</taxon>
        <taxon>Clostridia</taxon>
        <taxon>Lachnospirales</taxon>
        <taxon>Lachnospiraceae</taxon>
        <taxon>Roseburia</taxon>
    </lineage>
</organism>
<evidence type="ECO:0000313" key="7">
    <source>
        <dbReference type="EMBL" id="MST75775.1"/>
    </source>
</evidence>
<dbReference type="InterPro" id="IPR002942">
    <property type="entry name" value="S4_RNA-bd"/>
</dbReference>
<keyword evidence="8" id="KW-1185">Reference proteome</keyword>
<evidence type="ECO:0000256" key="1">
    <source>
        <dbReference type="ARBA" id="ARBA00008348"/>
    </source>
</evidence>
<evidence type="ECO:0000259" key="6">
    <source>
        <dbReference type="SMART" id="SM00363"/>
    </source>
</evidence>
<sequence length="243" mass="27038">MIRLDKYLTDCAIGTRSEVKKLIRAGKVEVNGSTDVRPEMKLDELKDQVVVNKMPVVYEKYGYYLFHKPAGCVTATKDSMHKTVMDYFDARTFAGYSPVGRLDIDTEGFLLVTNDGALAHHLISPAHHVPKTYYVETDGPVPASAVELFDKGIDIGDDTPTLPAELVIRQTMEPGDSSAAKYAAEVTIYEGRYHQVKRMFQAIGRKVVYLKRISMGGLALGQLPKGEYRKLTETEVELISSSK</sequence>
<dbReference type="GO" id="GO:0000455">
    <property type="term" value="P:enzyme-directed rRNA pseudouridine synthesis"/>
    <property type="evidence" value="ECO:0007669"/>
    <property type="project" value="UniProtKB-ARBA"/>
</dbReference>
<dbReference type="PANTHER" id="PTHR47683">
    <property type="entry name" value="PSEUDOURIDINE SYNTHASE FAMILY PROTEIN-RELATED"/>
    <property type="match status" value="1"/>
</dbReference>
<dbReference type="CDD" id="cd00165">
    <property type="entry name" value="S4"/>
    <property type="match status" value="1"/>
</dbReference>
<dbReference type="InterPro" id="IPR020094">
    <property type="entry name" value="TruA/RsuA/RluB/E/F_N"/>
</dbReference>
<dbReference type="PROSITE" id="PS01149">
    <property type="entry name" value="PSI_RSU"/>
    <property type="match status" value="1"/>
</dbReference>
<dbReference type="InterPro" id="IPR050343">
    <property type="entry name" value="RsuA_PseudoU_synthase"/>
</dbReference>
<dbReference type="SUPFAM" id="SSF55120">
    <property type="entry name" value="Pseudouridine synthase"/>
    <property type="match status" value="1"/>
</dbReference>
<comment type="caution">
    <text evidence="7">The sequence shown here is derived from an EMBL/GenBank/DDBJ whole genome shotgun (WGS) entry which is preliminary data.</text>
</comment>
<dbReference type="EMBL" id="VUNI01000026">
    <property type="protein sequence ID" value="MST75775.1"/>
    <property type="molecule type" value="Genomic_DNA"/>
</dbReference>
<keyword evidence="2 4" id="KW-0694">RNA-binding</keyword>
<dbReference type="Proteomes" id="UP000474024">
    <property type="component" value="Unassembled WGS sequence"/>
</dbReference>
<dbReference type="Pfam" id="PF01479">
    <property type="entry name" value="S4"/>
    <property type="match status" value="1"/>
</dbReference>
<dbReference type="InterPro" id="IPR018496">
    <property type="entry name" value="PsdUridine_synth_RsuA/RluB_CS"/>
</dbReference>
<dbReference type="InterPro" id="IPR020103">
    <property type="entry name" value="PsdUridine_synth_cat_dom_sf"/>
</dbReference>
<dbReference type="Pfam" id="PF00849">
    <property type="entry name" value="PseudoU_synth_2"/>
    <property type="match status" value="1"/>
</dbReference>
<accession>A0A6L5YTS8</accession>
<evidence type="ECO:0000256" key="5">
    <source>
        <dbReference type="RuleBase" id="RU003887"/>
    </source>
</evidence>
<dbReference type="EC" id="5.4.99.-" evidence="5"/>
<dbReference type="SUPFAM" id="SSF55174">
    <property type="entry name" value="Alpha-L RNA-binding motif"/>
    <property type="match status" value="1"/>
</dbReference>
<evidence type="ECO:0000256" key="3">
    <source>
        <dbReference type="ARBA" id="ARBA00023235"/>
    </source>
</evidence>
<gene>
    <name evidence="7" type="ORF">FYJ75_12370</name>
</gene>
<dbReference type="GO" id="GO:0003723">
    <property type="term" value="F:RNA binding"/>
    <property type="evidence" value="ECO:0007669"/>
    <property type="project" value="UniProtKB-KW"/>
</dbReference>
<dbReference type="Gene3D" id="3.30.70.580">
    <property type="entry name" value="Pseudouridine synthase I, catalytic domain, N-terminal subdomain"/>
    <property type="match status" value="1"/>
</dbReference>
<evidence type="ECO:0000256" key="4">
    <source>
        <dbReference type="PROSITE-ProRule" id="PRU00182"/>
    </source>
</evidence>
<dbReference type="InterPro" id="IPR000748">
    <property type="entry name" value="PsdUridine_synth_RsuA/RluB/E/F"/>
</dbReference>
<dbReference type="FunFam" id="3.30.70.1560:FF:000001">
    <property type="entry name" value="Pseudouridine synthase"/>
    <property type="match status" value="1"/>
</dbReference>
<comment type="similarity">
    <text evidence="1 5">Belongs to the pseudouridine synthase RsuA family.</text>
</comment>
<reference evidence="7 8" key="1">
    <citation type="submission" date="2019-08" db="EMBL/GenBank/DDBJ databases">
        <title>In-depth cultivation of the pig gut microbiome towards novel bacterial diversity and tailored functional studies.</title>
        <authorList>
            <person name="Wylensek D."/>
            <person name="Hitch T.C.A."/>
            <person name="Clavel T."/>
        </authorList>
    </citation>
    <scope>NUCLEOTIDE SEQUENCE [LARGE SCALE GENOMIC DNA]</scope>
    <source>
        <strain evidence="7 8">MUC/MUC-530-WT-4D</strain>
    </source>
</reference>
<dbReference type="Gene3D" id="3.30.70.1560">
    <property type="entry name" value="Alpha-L RNA-binding motif"/>
    <property type="match status" value="1"/>
</dbReference>
<evidence type="ECO:0000256" key="2">
    <source>
        <dbReference type="ARBA" id="ARBA00022884"/>
    </source>
</evidence>
<dbReference type="InterPro" id="IPR006145">
    <property type="entry name" value="PsdUridine_synth_RsuA/RluA"/>
</dbReference>
<dbReference type="SMART" id="SM00363">
    <property type="entry name" value="S4"/>
    <property type="match status" value="1"/>
</dbReference>
<dbReference type="GO" id="GO:0005829">
    <property type="term" value="C:cytosol"/>
    <property type="evidence" value="ECO:0007669"/>
    <property type="project" value="UniProtKB-ARBA"/>
</dbReference>
<name>A0A6L5YTS8_9FIRM</name>